<evidence type="ECO:0000313" key="3">
    <source>
        <dbReference type="EMBL" id="AKI99006.1"/>
    </source>
</evidence>
<dbReference type="EMBL" id="CP011509">
    <property type="protein sequence ID" value="AKI99006.1"/>
    <property type="molecule type" value="Genomic_DNA"/>
</dbReference>
<dbReference type="InterPro" id="IPR011990">
    <property type="entry name" value="TPR-like_helical_dom_sf"/>
</dbReference>
<dbReference type="Proteomes" id="UP000035579">
    <property type="component" value="Chromosome"/>
</dbReference>
<dbReference type="PRINTS" id="PR00364">
    <property type="entry name" value="DISEASERSIST"/>
</dbReference>
<dbReference type="PROSITE" id="PS50005">
    <property type="entry name" value="TPR"/>
    <property type="match status" value="2"/>
</dbReference>
<dbReference type="InterPro" id="IPR019734">
    <property type="entry name" value="TPR_rpt"/>
</dbReference>
<dbReference type="PANTHER" id="PTHR47691:SF3">
    <property type="entry name" value="HTH-TYPE TRANSCRIPTIONAL REGULATOR RV0890C-RELATED"/>
    <property type="match status" value="1"/>
</dbReference>
<evidence type="ECO:0000313" key="4">
    <source>
        <dbReference type="Proteomes" id="UP000035579"/>
    </source>
</evidence>
<dbReference type="Pfam" id="PF13424">
    <property type="entry name" value="TPR_12"/>
    <property type="match status" value="3"/>
</dbReference>
<feature type="repeat" description="TPR" evidence="1">
    <location>
        <begin position="1021"/>
        <end position="1054"/>
    </location>
</feature>
<accession>A0AAC8TAQ8</accession>
<dbReference type="InterPro" id="IPR006076">
    <property type="entry name" value="FAD-dep_OxRdtase"/>
</dbReference>
<dbReference type="Gene3D" id="3.40.50.300">
    <property type="entry name" value="P-loop containing nucleotide triphosphate hydrolases"/>
    <property type="match status" value="1"/>
</dbReference>
<dbReference type="InterPro" id="IPR027417">
    <property type="entry name" value="P-loop_NTPase"/>
</dbReference>
<protein>
    <submittedName>
        <fullName evidence="3">TPR repeat protein</fullName>
    </submittedName>
</protein>
<dbReference type="Gene3D" id="1.25.40.10">
    <property type="entry name" value="Tetratricopeptide repeat domain"/>
    <property type="match status" value="2"/>
</dbReference>
<name>A0AAC8TAQ8_9BACT</name>
<proteinExistence type="predicted"/>
<dbReference type="SUPFAM" id="SSF52540">
    <property type="entry name" value="P-loop containing nucleoside triphosphate hydrolases"/>
    <property type="match status" value="1"/>
</dbReference>
<dbReference type="GO" id="GO:0043531">
    <property type="term" value="F:ADP binding"/>
    <property type="evidence" value="ECO:0007669"/>
    <property type="project" value="InterPro"/>
</dbReference>
<dbReference type="CDD" id="cd00009">
    <property type="entry name" value="AAA"/>
    <property type="match status" value="1"/>
</dbReference>
<dbReference type="SMART" id="SM00028">
    <property type="entry name" value="TPR"/>
    <property type="match status" value="6"/>
</dbReference>
<dbReference type="InterPro" id="IPR036188">
    <property type="entry name" value="FAD/NAD-bd_sf"/>
</dbReference>
<feature type="domain" description="AAA+ ATPase" evidence="2">
    <location>
        <begin position="472"/>
        <end position="608"/>
    </location>
</feature>
<organism evidence="3 4">
    <name type="scientific">Archangium gephyra</name>
    <dbReference type="NCBI Taxonomy" id="48"/>
    <lineage>
        <taxon>Bacteria</taxon>
        <taxon>Pseudomonadati</taxon>
        <taxon>Myxococcota</taxon>
        <taxon>Myxococcia</taxon>
        <taxon>Myxococcales</taxon>
        <taxon>Cystobacterineae</taxon>
        <taxon>Archangiaceae</taxon>
        <taxon>Archangium</taxon>
    </lineage>
</organism>
<keyword evidence="1" id="KW-0802">TPR repeat</keyword>
<dbReference type="SMART" id="SM00382">
    <property type="entry name" value="AAA"/>
    <property type="match status" value="1"/>
</dbReference>
<dbReference type="Gene3D" id="3.50.50.60">
    <property type="entry name" value="FAD/NAD(P)-binding domain"/>
    <property type="match status" value="1"/>
</dbReference>
<dbReference type="InterPro" id="IPR003593">
    <property type="entry name" value="AAA+_ATPase"/>
</dbReference>
<dbReference type="AlphaFoldDB" id="A0AAC8TAQ8"/>
<sequence>MATVTERDILQQMVVREEAGVYVLGCFERRITLYTQQIRALNLVHSLFAEERLKASSTLAVIGGGAAGLTAAAGAAIRGARVTVFEQASDLLAMFRNNRQRWLHPHLYDWPEEGSGQEQADVPVLDWKADLAGNVAERLLAQWQPLAQRYGIEVHTRVRRLQLLPGSGVPRRLTWNTESFDEGEFDAVILAVGFGTERTLEGAPSRSYWEDDNLDRLLLSPNSPKRYLISGTGDGGLIDLLRVRLRDFRHERIIQRYLRDASLGEVKTELLKLEEEFRKGRLHERDFFKKYKDLPVPKALDERLREDLRGDTAAVLNGRDASPLSARASILNRFLTSRLMRLGVRYEFGELTVKRVKDAYEVAFLDEKKHPKHVEEFDDIIVRHGPQPALEHSFKSLWDKAGARMRDLAELDQTRRPLFKSEHFAHSLSVAGVSTSTAPAVVSAPAVAPPRGDCFGREEQTRQLVAAVLAEEPRPTMVLGPPGIGKSTLTLQAYHHPEVARRYGNRRYFVRLDGATSRELMVSAVAAVLGIKSETDLWEAVKHALQSAPALLVLDNVETPWDADRSGTESLLAELRDLPGLALVCSVRGGERPFVSRSGPPIEVTRLDGEAARDLFCSIAWKVDRKDPLLERLLHEQDGLPLAIKLLAFTAEGASLENTWRLWQQERAALYERPGGGLDRQSSLSSSLEVSIKGPRMTDEARRLLSLLSKLPGGVAQEDLDRLLPGMGNGAAQVLSKVGLAFFEKGRLRMLAPILEHVRRSRNPSAEDLERMSNHYLGMPRIHGEKVGRVGGGEASTLLIVEFTNIEGVIEEELSGQRAMEAMDAAIALSKFMRFSGHGTPRILQRASEVARNKGDAGREANCIQSLGDIAFRRSQHEEARRRYEEAMPLHEQVGDVLGRANCIQSLGDIALERSQHEEARRRYEEALPLHEQVGDVLGRANCIQSLGDIALRRSQHEEARRRYEEALPLYAQVGAVLGRANCIRRLGDIALERSQHEEARRRYEEALPLYEQVGAVLGRANCIQRLGDIALRRSQHEEARRRYEEALPLHEQVGAVLGRANCIKSLGDIALERSQHEEARRRYEEALPLYEQVGAVLGRANCIRRLGDIALERSQHEEARGFFVQSLSFYMLIPEPYSIGLTHQRLARIALNVEERRRHIASARKAWESIDRSDLIQQLRDEFGDDHPGGR</sequence>
<feature type="repeat" description="TPR" evidence="1">
    <location>
        <begin position="901"/>
        <end position="934"/>
    </location>
</feature>
<dbReference type="Pfam" id="PF01266">
    <property type="entry name" value="DAO"/>
    <property type="match status" value="1"/>
</dbReference>
<dbReference type="KEGG" id="age:AA314_00633"/>
<evidence type="ECO:0000259" key="2">
    <source>
        <dbReference type="SMART" id="SM00382"/>
    </source>
</evidence>
<dbReference type="SUPFAM" id="SSF51905">
    <property type="entry name" value="FAD/NAD(P)-binding domain"/>
    <property type="match status" value="1"/>
</dbReference>
<dbReference type="SUPFAM" id="SSF48452">
    <property type="entry name" value="TPR-like"/>
    <property type="match status" value="3"/>
</dbReference>
<evidence type="ECO:0000256" key="1">
    <source>
        <dbReference type="PROSITE-ProRule" id="PRU00339"/>
    </source>
</evidence>
<dbReference type="PANTHER" id="PTHR47691">
    <property type="entry name" value="REGULATOR-RELATED"/>
    <property type="match status" value="1"/>
</dbReference>
<dbReference type="RefSeq" id="WP_053066039.1">
    <property type="nucleotide sequence ID" value="NZ_CP011509.1"/>
</dbReference>
<gene>
    <name evidence="3" type="ORF">AA314_00633</name>
</gene>
<reference evidence="3 4" key="1">
    <citation type="submission" date="2015-05" db="EMBL/GenBank/DDBJ databases">
        <title>Genome assembly of Archangium gephyra DSM 2261.</title>
        <authorList>
            <person name="Sharma G."/>
            <person name="Subramanian S."/>
        </authorList>
    </citation>
    <scope>NUCLEOTIDE SEQUENCE [LARGE SCALE GENOMIC DNA]</scope>
    <source>
        <strain evidence="3 4">DSM 2261</strain>
    </source>
</reference>
<dbReference type="Pfam" id="PF13401">
    <property type="entry name" value="AAA_22"/>
    <property type="match status" value="1"/>
</dbReference>
<dbReference type="InterPro" id="IPR049945">
    <property type="entry name" value="AAA_22"/>
</dbReference>